<dbReference type="PANTHER" id="PTHR11289">
    <property type="entry name" value="BREAST CANCER TYPE 2 SUSCEPTIBILITY PROTEIN BRCA2"/>
    <property type="match status" value="1"/>
</dbReference>
<evidence type="ECO:0000313" key="3">
    <source>
        <dbReference type="Proteomes" id="UP000299084"/>
    </source>
</evidence>
<reference evidence="2 3" key="1">
    <citation type="journal article" date="2019" name="Mol. Ecol. Resour.">
        <title>Improving Illumina assemblies with Hi-C and long reads: an example with the North African dromedary.</title>
        <authorList>
            <person name="Elbers J.P."/>
            <person name="Rogers M.F."/>
            <person name="Perelman P.L."/>
            <person name="Proskuryakova A.A."/>
            <person name="Serdyukova N.A."/>
            <person name="Johnson W.E."/>
            <person name="Horin P."/>
            <person name="Corander J."/>
            <person name="Murphy D."/>
            <person name="Burger P.A."/>
        </authorList>
    </citation>
    <scope>NUCLEOTIDE SEQUENCE [LARGE SCALE GENOMIC DNA]</scope>
    <source>
        <strain evidence="2">Drom800</strain>
        <tissue evidence="2">Blood</tissue>
    </source>
</reference>
<dbReference type="GO" id="GO:0005634">
    <property type="term" value="C:nucleus"/>
    <property type="evidence" value="ECO:0007669"/>
    <property type="project" value="TreeGrafter"/>
</dbReference>
<feature type="chain" id="PRO_5024369749" evidence="1">
    <location>
        <begin position="18"/>
        <end position="187"/>
    </location>
</feature>
<proteinExistence type="predicted"/>
<keyword evidence="3" id="KW-1185">Reference proteome</keyword>
<dbReference type="GO" id="GO:0006355">
    <property type="term" value="P:regulation of DNA-templated transcription"/>
    <property type="evidence" value="ECO:0007669"/>
    <property type="project" value="TreeGrafter"/>
</dbReference>
<evidence type="ECO:0000313" key="2">
    <source>
        <dbReference type="EMBL" id="KAB1267754.1"/>
    </source>
</evidence>
<keyword evidence="1" id="KW-0732">Signal</keyword>
<dbReference type="InterPro" id="IPR015525">
    <property type="entry name" value="BRCA2"/>
</dbReference>
<dbReference type="STRING" id="9838.ENSCDRP00005029137"/>
<organism evidence="2 3">
    <name type="scientific">Camelus dromedarius</name>
    <name type="common">Dromedary</name>
    <name type="synonym">Arabian camel</name>
    <dbReference type="NCBI Taxonomy" id="9838"/>
    <lineage>
        <taxon>Eukaryota</taxon>
        <taxon>Metazoa</taxon>
        <taxon>Chordata</taxon>
        <taxon>Craniata</taxon>
        <taxon>Vertebrata</taxon>
        <taxon>Euteleostomi</taxon>
        <taxon>Mammalia</taxon>
        <taxon>Eutheria</taxon>
        <taxon>Laurasiatheria</taxon>
        <taxon>Artiodactyla</taxon>
        <taxon>Tylopoda</taxon>
        <taxon>Camelidae</taxon>
        <taxon>Camelus</taxon>
    </lineage>
</organism>
<comment type="caution">
    <text evidence="2">The sequence shown here is derived from an EMBL/GenBank/DDBJ whole genome shotgun (WGS) entry which is preliminary data.</text>
</comment>
<dbReference type="PANTHER" id="PTHR11289:SF0">
    <property type="entry name" value="BREAST CANCER TYPE 2 SUSCEPTIBILITY PROTEIN"/>
    <property type="match status" value="1"/>
</dbReference>
<feature type="signal peptide" evidence="1">
    <location>
        <begin position="1"/>
        <end position="17"/>
    </location>
</feature>
<name>A0A5N4D998_CAMDR</name>
<accession>A0A5N4D998</accession>
<dbReference type="AlphaFoldDB" id="A0A5N4D998"/>
<dbReference type="GO" id="GO:0000724">
    <property type="term" value="P:double-strand break repair via homologous recombination"/>
    <property type="evidence" value="ECO:0007669"/>
    <property type="project" value="InterPro"/>
</dbReference>
<evidence type="ECO:0000256" key="1">
    <source>
        <dbReference type="SAM" id="SignalP"/>
    </source>
</evidence>
<dbReference type="Proteomes" id="UP000299084">
    <property type="component" value="Unassembled WGS sequence"/>
</dbReference>
<gene>
    <name evidence="2" type="ORF">Cadr_000012542</name>
</gene>
<dbReference type="EMBL" id="JWIN03000014">
    <property type="protein sequence ID" value="KAB1267754.1"/>
    <property type="molecule type" value="Genomic_DNA"/>
</dbReference>
<sequence>MMLPAHLQILVLVKVLFYDIHMKHLKEKSRGQTPKRISESLGAEVDPDMSWSSSLATPPTLSSTVLIVRDEEASAAAFPSDTTAILKSCFSNHDQSLKKNDRFIPSGPDKENQRKAKSHELEKILEESFGKGNSCKDHFEKSMPNVLEDEVHETVADISEEDSFPVYCTLPSKNTIYRMILKSHFCL</sequence>
<protein>
    <submittedName>
        <fullName evidence="2">Breast cancer type 2 susceptibility protein-like protein</fullName>
    </submittedName>
</protein>